<sequence>MNIIARKPVYRTMAPLRGMWETFEVRTGTDGGENGLFHGYRAMKPVNRMMNVRNVNLTGDSGRLRRTADAANTDPYITFIAAQALVIPCTVRSLRIGRYELAGVGVSWVIVQRAQPPVARGTSERRWCESWLRLGERTLSRYDVALICSKQVSAAAGPWVGCGVASGGTEEDDTAPEDGPADGIANLHAS</sequence>
<evidence type="ECO:0000313" key="3">
    <source>
        <dbReference type="Proteomes" id="UP000310200"/>
    </source>
</evidence>
<name>A0A4S2LC92_9HYME</name>
<feature type="compositionally biased region" description="Acidic residues" evidence="1">
    <location>
        <begin position="169"/>
        <end position="180"/>
    </location>
</feature>
<evidence type="ECO:0000313" key="2">
    <source>
        <dbReference type="EMBL" id="TGZ57917.1"/>
    </source>
</evidence>
<keyword evidence="3" id="KW-1185">Reference proteome</keyword>
<dbReference type="Proteomes" id="UP000310200">
    <property type="component" value="Unassembled WGS sequence"/>
</dbReference>
<evidence type="ECO:0000256" key="1">
    <source>
        <dbReference type="SAM" id="MobiDB-lite"/>
    </source>
</evidence>
<reference evidence="2 3" key="1">
    <citation type="journal article" date="2019" name="Philos. Trans. R. Soc. Lond., B, Biol. Sci.">
        <title>Ant behaviour and brain gene expression of defending hosts depend on the ecological success of the intruding social parasite.</title>
        <authorList>
            <person name="Kaur R."/>
            <person name="Stoldt M."/>
            <person name="Jongepier E."/>
            <person name="Feldmeyer B."/>
            <person name="Menzel F."/>
            <person name="Bornberg-Bauer E."/>
            <person name="Foitzik S."/>
        </authorList>
    </citation>
    <scope>NUCLEOTIDE SEQUENCE [LARGE SCALE GENOMIC DNA]</scope>
    <source>
        <tissue evidence="2">Whole body</tissue>
    </source>
</reference>
<proteinExistence type="predicted"/>
<accession>A0A4S2LC92</accession>
<feature type="region of interest" description="Disordered" evidence="1">
    <location>
        <begin position="167"/>
        <end position="190"/>
    </location>
</feature>
<dbReference type="AlphaFoldDB" id="A0A4S2LC92"/>
<comment type="caution">
    <text evidence="2">The sequence shown here is derived from an EMBL/GenBank/DDBJ whole genome shotgun (WGS) entry which is preliminary data.</text>
</comment>
<protein>
    <submittedName>
        <fullName evidence="2">Uncharacterized protein</fullName>
    </submittedName>
</protein>
<gene>
    <name evidence="2" type="ORF">DBV15_07595</name>
</gene>
<organism evidence="2 3">
    <name type="scientific">Temnothorax longispinosus</name>
    <dbReference type="NCBI Taxonomy" id="300112"/>
    <lineage>
        <taxon>Eukaryota</taxon>
        <taxon>Metazoa</taxon>
        <taxon>Ecdysozoa</taxon>
        <taxon>Arthropoda</taxon>
        <taxon>Hexapoda</taxon>
        <taxon>Insecta</taxon>
        <taxon>Pterygota</taxon>
        <taxon>Neoptera</taxon>
        <taxon>Endopterygota</taxon>
        <taxon>Hymenoptera</taxon>
        <taxon>Apocrita</taxon>
        <taxon>Aculeata</taxon>
        <taxon>Formicoidea</taxon>
        <taxon>Formicidae</taxon>
        <taxon>Myrmicinae</taxon>
        <taxon>Temnothorax</taxon>
    </lineage>
</organism>
<dbReference type="EMBL" id="QBLH01000104">
    <property type="protein sequence ID" value="TGZ57917.1"/>
    <property type="molecule type" value="Genomic_DNA"/>
</dbReference>